<proteinExistence type="predicted"/>
<dbReference type="EMBL" id="MT663540">
    <property type="protein sequence ID" value="QOI90561.1"/>
    <property type="molecule type" value="Genomic_DNA"/>
</dbReference>
<name>A0A7M3UP88_POV01</name>
<organism evidence="1">
    <name type="scientific">Pyramimonas orientalis virus</name>
    <name type="common">PoV01</name>
    <dbReference type="NCBI Taxonomy" id="455367"/>
    <lineage>
        <taxon>Viruses</taxon>
        <taxon>Varidnaviria</taxon>
        <taxon>Bamfordvirae</taxon>
        <taxon>Nucleocytoviricota</taxon>
        <taxon>Megaviricetes</taxon>
        <taxon>Imitervirales</taxon>
        <taxon>Allomimiviridae</taxon>
        <taxon>Heliosvirus</taxon>
        <taxon>Heliosvirus raunefjordenense</taxon>
    </lineage>
</organism>
<reference evidence="1" key="1">
    <citation type="submission" date="2020-06" db="EMBL/GenBank/DDBJ databases">
        <title>Lateral gene transfer of anion-conducting channel rhodopsins between green algae and giant viruses.</title>
        <authorList>
            <person name="Rozenberg A."/>
            <person name="Oppermann J."/>
            <person name="Wietek J."/>
            <person name="Fernandez Lahore R.G."/>
            <person name="Sandaa R.-A."/>
            <person name="Bratbak G."/>
            <person name="Hegemann P."/>
            <person name="Beja O."/>
        </authorList>
    </citation>
    <scope>NUCLEOTIDE SEQUENCE</scope>
    <source>
        <strain evidence="1">01B</strain>
    </source>
</reference>
<gene>
    <name evidence="1" type="ORF">HWQ62_00430</name>
</gene>
<evidence type="ECO:0000313" key="1">
    <source>
        <dbReference type="EMBL" id="QOI90561.1"/>
    </source>
</evidence>
<protein>
    <submittedName>
        <fullName evidence="1">Uncharacterized protein</fullName>
    </submittedName>
</protein>
<sequence length="139" mass="16065">MNRRTISSHATTLSSINTLKTSLNSLAQESINCDDSERCIFYVPNINHLLKQVIKSSRKFIHTDEATTLRVLNIINTYLKPVSILLQKIIQTLETRPSNFHTIHELLNTKDFYNNTSNVIHEITHIFTQRILDSIHFCT</sequence>
<accession>A0A7M3UP88</accession>
<organismHost>
    <name type="scientific">Pyramimonas plurioculata</name>
    <dbReference type="NCBI Taxonomy" id="36893"/>
</organismHost>